<keyword evidence="5" id="KW-1185">Reference proteome</keyword>
<sequence>MASIPFTEDDLHELYTWVDEIPISRPKRNIARDFADGCSVAEILKFFFPKLVDLHNYVPAMSHAKKLDNWHTLNAKVLRKLYFEVPAEEVEDITAAVPGAIERFLRALRMKVAQIKERRDEMRMTGEMQGYEAVHYADPSPPPPPPPSQQPPQQQQRFSDRARDMATSAGTGSRASGRPSASSAPPGRAASSQGSASAGASAPPPPSTPPAADDVALLAHAAREKDHTIRELRETVAILSEKIVKLEELVRVKDEKLHQYRERFGRMPA</sequence>
<protein>
    <submittedName>
        <fullName evidence="4">Calponin-like domain protein</fullName>
    </submittedName>
</protein>
<dbReference type="GO" id="GO:0008017">
    <property type="term" value="F:microtubule binding"/>
    <property type="evidence" value="ECO:0007669"/>
    <property type="project" value="TreeGrafter"/>
</dbReference>
<dbReference type="AlphaFoldDB" id="A0AAW0F592"/>
<dbReference type="GO" id="GO:0051493">
    <property type="term" value="P:regulation of cytoskeleton organization"/>
    <property type="evidence" value="ECO:0007669"/>
    <property type="project" value="TreeGrafter"/>
</dbReference>
<dbReference type="InterPro" id="IPR010441">
    <property type="entry name" value="CH_2"/>
</dbReference>
<feature type="domain" description="Calponin-homology (CH)" evidence="3">
    <location>
        <begin position="8"/>
        <end position="113"/>
    </location>
</feature>
<evidence type="ECO:0000259" key="3">
    <source>
        <dbReference type="PROSITE" id="PS50021"/>
    </source>
</evidence>
<evidence type="ECO:0000256" key="1">
    <source>
        <dbReference type="SAM" id="Coils"/>
    </source>
</evidence>
<organism evidence="4 5">
    <name type="scientific">Novymonas esmeraldas</name>
    <dbReference type="NCBI Taxonomy" id="1808958"/>
    <lineage>
        <taxon>Eukaryota</taxon>
        <taxon>Discoba</taxon>
        <taxon>Euglenozoa</taxon>
        <taxon>Kinetoplastea</taxon>
        <taxon>Metakinetoplastina</taxon>
        <taxon>Trypanosomatida</taxon>
        <taxon>Trypanosomatidae</taxon>
        <taxon>Novymonas</taxon>
    </lineage>
</organism>
<dbReference type="PANTHER" id="PTHR12509:SF9">
    <property type="entry name" value="SPERM FLAGELLAR PROTEIN 1 ISOFORM X1"/>
    <property type="match status" value="1"/>
</dbReference>
<dbReference type="GO" id="GO:0005930">
    <property type="term" value="C:axoneme"/>
    <property type="evidence" value="ECO:0007669"/>
    <property type="project" value="TreeGrafter"/>
</dbReference>
<feature type="compositionally biased region" description="Pro residues" evidence="2">
    <location>
        <begin position="139"/>
        <end position="150"/>
    </location>
</feature>
<feature type="coiled-coil region" evidence="1">
    <location>
        <begin position="229"/>
        <end position="263"/>
    </location>
</feature>
<dbReference type="InterPro" id="IPR001715">
    <property type="entry name" value="CH_dom"/>
</dbReference>
<dbReference type="EMBL" id="JAECZO010000008">
    <property type="protein sequence ID" value="KAK7200826.1"/>
    <property type="molecule type" value="Genomic_DNA"/>
</dbReference>
<reference evidence="4 5" key="1">
    <citation type="journal article" date="2021" name="MBio">
        <title>A New Model Trypanosomatid, Novymonas esmeraldas: Genomic Perception of Its 'Candidatus Pandoraea novymonadis' Endosymbiont.</title>
        <authorList>
            <person name="Zakharova A."/>
            <person name="Saura A."/>
            <person name="Butenko A."/>
            <person name="Podesvova L."/>
            <person name="Warmusova S."/>
            <person name="Kostygov A.Y."/>
            <person name="Nenarokova A."/>
            <person name="Lukes J."/>
            <person name="Opperdoes F.R."/>
            <person name="Yurchenko V."/>
        </authorList>
    </citation>
    <scope>NUCLEOTIDE SEQUENCE [LARGE SCALE GENOMIC DNA]</scope>
    <source>
        <strain evidence="4 5">E262AT.01</strain>
    </source>
</reference>
<dbReference type="Pfam" id="PF06294">
    <property type="entry name" value="CH_2"/>
    <property type="match status" value="1"/>
</dbReference>
<proteinExistence type="predicted"/>
<dbReference type="Gene3D" id="1.10.418.10">
    <property type="entry name" value="Calponin-like domain"/>
    <property type="match status" value="1"/>
</dbReference>
<dbReference type="FunFam" id="1.10.418.10:FF:000059">
    <property type="entry name" value="RIKEN cDNA 6430531B16 gene"/>
    <property type="match status" value="1"/>
</dbReference>
<evidence type="ECO:0000256" key="2">
    <source>
        <dbReference type="SAM" id="MobiDB-lite"/>
    </source>
</evidence>
<dbReference type="PROSITE" id="PS50021">
    <property type="entry name" value="CH"/>
    <property type="match status" value="1"/>
</dbReference>
<evidence type="ECO:0000313" key="4">
    <source>
        <dbReference type="EMBL" id="KAK7200826.1"/>
    </source>
</evidence>
<gene>
    <name evidence="4" type="ORF">NESM_000141000</name>
</gene>
<name>A0AAW0F592_9TRYP</name>
<dbReference type="InterPro" id="IPR052111">
    <property type="entry name" value="Spermatogenesis_Ciliary_MAP"/>
</dbReference>
<feature type="region of interest" description="Disordered" evidence="2">
    <location>
        <begin position="134"/>
        <end position="212"/>
    </location>
</feature>
<dbReference type="InterPro" id="IPR036872">
    <property type="entry name" value="CH_dom_sf"/>
</dbReference>
<evidence type="ECO:0000313" key="5">
    <source>
        <dbReference type="Proteomes" id="UP001430356"/>
    </source>
</evidence>
<comment type="caution">
    <text evidence="4">The sequence shown here is derived from an EMBL/GenBank/DDBJ whole genome shotgun (WGS) entry which is preliminary data.</text>
</comment>
<feature type="compositionally biased region" description="Low complexity" evidence="2">
    <location>
        <begin position="166"/>
        <end position="201"/>
    </location>
</feature>
<dbReference type="SUPFAM" id="SSF47576">
    <property type="entry name" value="Calponin-homology domain, CH-domain"/>
    <property type="match status" value="1"/>
</dbReference>
<dbReference type="Proteomes" id="UP001430356">
    <property type="component" value="Unassembled WGS sequence"/>
</dbReference>
<dbReference type="PANTHER" id="PTHR12509">
    <property type="entry name" value="SPERMATOGENESIS-ASSOCIATED 4-RELATED"/>
    <property type="match status" value="1"/>
</dbReference>
<accession>A0AAW0F592</accession>
<keyword evidence="1" id="KW-0175">Coiled coil</keyword>